<protein>
    <recommendedName>
        <fullName evidence="3">NB-ARC domain-containing protein</fullName>
    </recommendedName>
</protein>
<gene>
    <name evidence="1" type="ORF">EJB05_13787</name>
</gene>
<organism evidence="1 2">
    <name type="scientific">Eragrostis curvula</name>
    <name type="common">weeping love grass</name>
    <dbReference type="NCBI Taxonomy" id="38414"/>
    <lineage>
        <taxon>Eukaryota</taxon>
        <taxon>Viridiplantae</taxon>
        <taxon>Streptophyta</taxon>
        <taxon>Embryophyta</taxon>
        <taxon>Tracheophyta</taxon>
        <taxon>Spermatophyta</taxon>
        <taxon>Magnoliopsida</taxon>
        <taxon>Liliopsida</taxon>
        <taxon>Poales</taxon>
        <taxon>Poaceae</taxon>
        <taxon>PACMAD clade</taxon>
        <taxon>Chloridoideae</taxon>
        <taxon>Eragrostideae</taxon>
        <taxon>Eragrostidinae</taxon>
        <taxon>Eragrostis</taxon>
    </lineage>
</organism>
<evidence type="ECO:0000313" key="2">
    <source>
        <dbReference type="Proteomes" id="UP000324897"/>
    </source>
</evidence>
<name>A0A5J9VWL7_9POAL</name>
<evidence type="ECO:0008006" key="3">
    <source>
        <dbReference type="Google" id="ProtNLM"/>
    </source>
</evidence>
<dbReference type="Gramene" id="TVU40328">
    <property type="protein sequence ID" value="TVU40328"/>
    <property type="gene ID" value="EJB05_13787"/>
</dbReference>
<dbReference type="PANTHER" id="PTHR33377:SF30">
    <property type="entry name" value="OS07G0117000 PROTEIN"/>
    <property type="match status" value="1"/>
</dbReference>
<proteinExistence type="predicted"/>
<evidence type="ECO:0000313" key="1">
    <source>
        <dbReference type="EMBL" id="TVU40328.1"/>
    </source>
</evidence>
<dbReference type="OrthoDB" id="691828at2759"/>
<dbReference type="EMBL" id="RWGY01000007">
    <property type="protein sequence ID" value="TVU40328.1"/>
    <property type="molecule type" value="Genomic_DNA"/>
</dbReference>
<keyword evidence="2" id="KW-1185">Reference proteome</keyword>
<dbReference type="SUPFAM" id="SSF52540">
    <property type="entry name" value="P-loop containing nucleoside triphosphate hydrolases"/>
    <property type="match status" value="1"/>
</dbReference>
<dbReference type="Gene3D" id="3.40.50.300">
    <property type="entry name" value="P-loop containing nucleotide triphosphate hydrolases"/>
    <property type="match status" value="1"/>
</dbReference>
<feature type="non-terminal residue" evidence="1">
    <location>
        <position position="1"/>
    </location>
</feature>
<comment type="caution">
    <text evidence="1">The sequence shown here is derived from an EMBL/GenBank/DDBJ whole genome shotgun (WGS) entry which is preliminary data.</text>
</comment>
<dbReference type="Proteomes" id="UP000324897">
    <property type="component" value="Chromosome 4"/>
</dbReference>
<dbReference type="PANTHER" id="PTHR33377">
    <property type="entry name" value="OS10G0134700 PROTEIN-RELATED"/>
    <property type="match status" value="1"/>
</dbReference>
<reference evidence="1 2" key="1">
    <citation type="journal article" date="2019" name="Sci. Rep.">
        <title>A high-quality genome of Eragrostis curvula grass provides insights into Poaceae evolution and supports new strategies to enhance forage quality.</title>
        <authorList>
            <person name="Carballo J."/>
            <person name="Santos B.A.C.M."/>
            <person name="Zappacosta D."/>
            <person name="Garbus I."/>
            <person name="Selva J.P."/>
            <person name="Gallo C.A."/>
            <person name="Diaz A."/>
            <person name="Albertini E."/>
            <person name="Caccamo M."/>
            <person name="Echenique V."/>
        </authorList>
    </citation>
    <scope>NUCLEOTIDE SEQUENCE [LARGE SCALE GENOMIC DNA]</scope>
    <source>
        <strain evidence="2">cv. Victoria</strain>
        <tissue evidence="1">Leaf</tissue>
    </source>
</reference>
<sequence>MAMFLSAIWSELTSRAISSLMEIYRERCSRPTLEERLHRLQKLLLRVRVIVEDADERRITNLAIDVQRLLDWTLHTLRWRANEEGDAKDRHQVSQSFTPSQLNSAKRVRLLDSSSSSREQEQLQQVVACLETAIEDASEMVVLLCGCPRLSRQPYSMHLILDKCMFGRQVEMEHLVKFLLEAEVSGDTNHGVLPIIGPKKVGKSTLVEHACNDERVRKHFSQIVIMNGGNLTSENVEALGRDDYVIKDENPASHGERVLLIVELDGDRFSRRLHSDNKDKGLWQRLYSTYIRHIPHGSKIILTSRSDKIASFGTTSPLRLEDADEHPKLAAIAMDMAMELRGFMTANLCSELLRSNADSRFWISLLTIMRQTNQKNLFLGAHQIDIWEVAKPVYIPRVNKRSEDLVILDEYESRSAPHHCVPATSMTVKEVLLGTSRPRGKFDVLAWRSPIPPHFSYFYCCEIRKRRRIVARKNRIQKTAN</sequence>
<dbReference type="InterPro" id="IPR027417">
    <property type="entry name" value="P-loop_NTPase"/>
</dbReference>
<accession>A0A5J9VWL7</accession>
<dbReference type="AlphaFoldDB" id="A0A5J9VWL7"/>